<protein>
    <recommendedName>
        <fullName evidence="2">Fe2OG dioxygenase domain-containing protein</fullName>
    </recommendedName>
</protein>
<dbReference type="InterPro" id="IPR026992">
    <property type="entry name" value="DIOX_N"/>
</dbReference>
<sequence length="318" mass="35128">MENVPVIDLLEDRGANVARLDAALRQFGFFYLKNHGVDLELVEKQFKVASGLFDLPRDVKDSALGPFDSDLDIGYVGTGVQSLDADGTMQNTGDTKEQFMMTNNQLMTDPSATTNPDDVFDGSKNFAPPDLPEHAPTAKAYISAVYKLNLKLNEILFDAIGDMESEKRTPFSAKPFVVLKQMKYAGEKSDPVIGKFGAGAHADWGAFTVLATDQTPGLQIQMGNDWLPVPPKPGCFIINSGNQISQLTNDVYRSAVHRVVTTSSKPRFSTAVFTYFSLDAEVAPLPQFVTKDRPANYPYGRTTLQYFHFKLKESFSKE</sequence>
<evidence type="ECO:0000259" key="2">
    <source>
        <dbReference type="PROSITE" id="PS51471"/>
    </source>
</evidence>
<gene>
    <name evidence="3" type="ORF">PGLA1383_LOCUS40456</name>
    <name evidence="4" type="ORF">PGLA2088_LOCUS30289</name>
</gene>
<dbReference type="PRINTS" id="PR00682">
    <property type="entry name" value="IPNSYNTHASE"/>
</dbReference>
<dbReference type="Pfam" id="PF03171">
    <property type="entry name" value="2OG-FeII_Oxy"/>
    <property type="match status" value="1"/>
</dbReference>
<keyword evidence="1" id="KW-0408">Iron</keyword>
<dbReference type="GO" id="GO:0016491">
    <property type="term" value="F:oxidoreductase activity"/>
    <property type="evidence" value="ECO:0007669"/>
    <property type="project" value="UniProtKB-KW"/>
</dbReference>
<dbReference type="InterPro" id="IPR050231">
    <property type="entry name" value="Iron_ascorbate_oxido_reductase"/>
</dbReference>
<keyword evidence="1" id="KW-0560">Oxidoreductase</keyword>
<reference evidence="4" key="1">
    <citation type="submission" date="2021-02" db="EMBL/GenBank/DDBJ databases">
        <authorList>
            <person name="Dougan E. K."/>
            <person name="Rhodes N."/>
            <person name="Thang M."/>
            <person name="Chan C."/>
        </authorList>
    </citation>
    <scope>NUCLEOTIDE SEQUENCE</scope>
</reference>
<name>A0A813K8D2_POLGL</name>
<dbReference type="AlphaFoldDB" id="A0A813K8D2"/>
<dbReference type="EMBL" id="CAJNNW010028731">
    <property type="protein sequence ID" value="CAE8697395.1"/>
    <property type="molecule type" value="Genomic_DNA"/>
</dbReference>
<feature type="domain" description="Fe2OG dioxygenase" evidence="2">
    <location>
        <begin position="174"/>
        <end position="277"/>
    </location>
</feature>
<dbReference type="PROSITE" id="PS51471">
    <property type="entry name" value="FE2OG_OXY"/>
    <property type="match status" value="1"/>
</dbReference>
<proteinExistence type="inferred from homology"/>
<keyword evidence="6" id="KW-1185">Reference proteome</keyword>
<dbReference type="InterPro" id="IPR005123">
    <property type="entry name" value="Oxoglu/Fe-dep_dioxygenase_dom"/>
</dbReference>
<dbReference type="PANTHER" id="PTHR47990">
    <property type="entry name" value="2-OXOGLUTARATE (2OG) AND FE(II)-DEPENDENT OXYGENASE SUPERFAMILY PROTEIN-RELATED"/>
    <property type="match status" value="1"/>
</dbReference>
<dbReference type="OrthoDB" id="288590at2759"/>
<organism evidence="4 5">
    <name type="scientific">Polarella glacialis</name>
    <name type="common">Dinoflagellate</name>
    <dbReference type="NCBI Taxonomy" id="89957"/>
    <lineage>
        <taxon>Eukaryota</taxon>
        <taxon>Sar</taxon>
        <taxon>Alveolata</taxon>
        <taxon>Dinophyceae</taxon>
        <taxon>Suessiales</taxon>
        <taxon>Suessiaceae</taxon>
        <taxon>Polarella</taxon>
    </lineage>
</organism>
<comment type="caution">
    <text evidence="4">The sequence shown here is derived from an EMBL/GenBank/DDBJ whole genome shotgun (WGS) entry which is preliminary data.</text>
</comment>
<evidence type="ECO:0000313" key="4">
    <source>
        <dbReference type="EMBL" id="CAE8697395.1"/>
    </source>
</evidence>
<dbReference type="InterPro" id="IPR044861">
    <property type="entry name" value="IPNS-like_FE2OG_OXY"/>
</dbReference>
<keyword evidence="1" id="KW-0479">Metal-binding</keyword>
<dbReference type="EMBL" id="CAJNNV010028123">
    <property type="protein sequence ID" value="CAE8623158.1"/>
    <property type="molecule type" value="Genomic_DNA"/>
</dbReference>
<dbReference type="Gene3D" id="2.60.120.330">
    <property type="entry name" value="B-lactam Antibiotic, Isopenicillin N Synthase, Chain"/>
    <property type="match status" value="1"/>
</dbReference>
<dbReference type="Pfam" id="PF14226">
    <property type="entry name" value="DIOX_N"/>
    <property type="match status" value="1"/>
</dbReference>
<dbReference type="Proteomes" id="UP000654075">
    <property type="component" value="Unassembled WGS sequence"/>
</dbReference>
<dbReference type="InterPro" id="IPR027443">
    <property type="entry name" value="IPNS-like_sf"/>
</dbReference>
<dbReference type="OMA" id="FWHVGRE"/>
<dbReference type="GO" id="GO:0046872">
    <property type="term" value="F:metal ion binding"/>
    <property type="evidence" value="ECO:0007669"/>
    <property type="project" value="UniProtKB-KW"/>
</dbReference>
<evidence type="ECO:0000313" key="6">
    <source>
        <dbReference type="Proteomes" id="UP000654075"/>
    </source>
</evidence>
<evidence type="ECO:0000313" key="3">
    <source>
        <dbReference type="EMBL" id="CAE8623158.1"/>
    </source>
</evidence>
<evidence type="ECO:0000256" key="1">
    <source>
        <dbReference type="RuleBase" id="RU003682"/>
    </source>
</evidence>
<dbReference type="SUPFAM" id="SSF51197">
    <property type="entry name" value="Clavaminate synthase-like"/>
    <property type="match status" value="1"/>
</dbReference>
<comment type="similarity">
    <text evidence="1">Belongs to the iron/ascorbate-dependent oxidoreductase family.</text>
</comment>
<evidence type="ECO:0000313" key="5">
    <source>
        <dbReference type="Proteomes" id="UP000626109"/>
    </source>
</evidence>
<accession>A0A813K8D2</accession>
<dbReference type="Proteomes" id="UP000626109">
    <property type="component" value="Unassembled WGS sequence"/>
</dbReference>